<dbReference type="Proteomes" id="UP000000768">
    <property type="component" value="Chromosome 3"/>
</dbReference>
<evidence type="ECO:0000313" key="4">
    <source>
        <dbReference type="Proteomes" id="UP000000768"/>
    </source>
</evidence>
<dbReference type="eggNOG" id="ENOG502R61Q">
    <property type="taxonomic scope" value="Eukaryota"/>
</dbReference>
<feature type="domain" description="Rho termination factor-like N-terminal" evidence="2">
    <location>
        <begin position="129"/>
        <end position="165"/>
    </location>
</feature>
<dbReference type="PANTHER" id="PTHR34449:SF2">
    <property type="entry name" value="RHO TERMINATION FACTOR"/>
    <property type="match status" value="1"/>
</dbReference>
<dbReference type="SMART" id="SM00959">
    <property type="entry name" value="Rho_N"/>
    <property type="match status" value="1"/>
</dbReference>
<dbReference type="Gramene" id="OQU86253">
    <property type="protein sequence ID" value="OQU86253"/>
    <property type="gene ID" value="SORBI_3003G057800"/>
</dbReference>
<evidence type="ECO:0000256" key="1">
    <source>
        <dbReference type="SAM" id="MobiDB-lite"/>
    </source>
</evidence>
<feature type="region of interest" description="Disordered" evidence="1">
    <location>
        <begin position="83"/>
        <end position="128"/>
    </location>
</feature>
<organism evidence="3 4">
    <name type="scientific">Sorghum bicolor</name>
    <name type="common">Sorghum</name>
    <name type="synonym">Sorghum vulgare</name>
    <dbReference type="NCBI Taxonomy" id="4558"/>
    <lineage>
        <taxon>Eukaryota</taxon>
        <taxon>Viridiplantae</taxon>
        <taxon>Streptophyta</taxon>
        <taxon>Embryophyta</taxon>
        <taxon>Tracheophyta</taxon>
        <taxon>Spermatophyta</taxon>
        <taxon>Magnoliopsida</taxon>
        <taxon>Liliopsida</taxon>
        <taxon>Poales</taxon>
        <taxon>Poaceae</taxon>
        <taxon>PACMAD clade</taxon>
        <taxon>Panicoideae</taxon>
        <taxon>Andropogonodae</taxon>
        <taxon>Andropogoneae</taxon>
        <taxon>Sorghinae</taxon>
        <taxon>Sorghum</taxon>
    </lineage>
</organism>
<dbReference type="Gene3D" id="1.10.720.10">
    <property type="match status" value="1"/>
</dbReference>
<sequence>MGGLFLPHHQTFPNSLQAAIPGSLSLHKGVHLFCSPRQGFPRSFWSAIMRSEANGNGVASPDMVSKHSKEELIAFFRDIQTSIAESSPKASKRTRKQPPDPLKEVHRREQSHDRGDSDVSEERQRKVMNLEDMNVADLRELARARRMRGYSKLKKGELIDRLKGVMQ</sequence>
<protein>
    <recommendedName>
        <fullName evidence="2">Rho termination factor-like N-terminal domain-containing protein</fullName>
    </recommendedName>
</protein>
<dbReference type="InterPro" id="IPR011112">
    <property type="entry name" value="Rho-like_N"/>
</dbReference>
<accession>A0A1W0VVU1</accession>
<dbReference type="GO" id="GO:0006353">
    <property type="term" value="P:DNA-templated transcription termination"/>
    <property type="evidence" value="ECO:0007669"/>
    <property type="project" value="InterPro"/>
</dbReference>
<dbReference type="FunCoup" id="A0A1W0VVU1">
    <property type="interactions" value="1"/>
</dbReference>
<reference evidence="3 4" key="1">
    <citation type="journal article" date="2009" name="Nature">
        <title>The Sorghum bicolor genome and the diversification of grasses.</title>
        <authorList>
            <person name="Paterson A.H."/>
            <person name="Bowers J.E."/>
            <person name="Bruggmann R."/>
            <person name="Dubchak I."/>
            <person name="Grimwood J."/>
            <person name="Gundlach H."/>
            <person name="Haberer G."/>
            <person name="Hellsten U."/>
            <person name="Mitros T."/>
            <person name="Poliakov A."/>
            <person name="Schmutz J."/>
            <person name="Spannagl M."/>
            <person name="Tang H."/>
            <person name="Wang X."/>
            <person name="Wicker T."/>
            <person name="Bharti A.K."/>
            <person name="Chapman J."/>
            <person name="Feltus F.A."/>
            <person name="Gowik U."/>
            <person name="Grigoriev I.V."/>
            <person name="Lyons E."/>
            <person name="Maher C.A."/>
            <person name="Martis M."/>
            <person name="Narechania A."/>
            <person name="Otillar R.P."/>
            <person name="Penning B.W."/>
            <person name="Salamov A.A."/>
            <person name="Wang Y."/>
            <person name="Zhang L."/>
            <person name="Carpita N.C."/>
            <person name="Freeling M."/>
            <person name="Gingle A.R."/>
            <person name="Hash C.T."/>
            <person name="Keller B."/>
            <person name="Klein P."/>
            <person name="Kresovich S."/>
            <person name="McCann M.C."/>
            <person name="Ming R."/>
            <person name="Peterson D.G."/>
            <person name="Mehboob-ur-Rahman"/>
            <person name="Ware D."/>
            <person name="Westhoff P."/>
            <person name="Mayer K.F."/>
            <person name="Messing J."/>
            <person name="Rokhsar D.S."/>
        </authorList>
    </citation>
    <scope>NUCLEOTIDE SEQUENCE [LARGE SCALE GENOMIC DNA]</scope>
    <source>
        <strain evidence="4">cv. BTx623</strain>
    </source>
</reference>
<reference evidence="4" key="2">
    <citation type="journal article" date="2018" name="Plant J.">
        <title>The Sorghum bicolor reference genome: improved assembly, gene annotations, a transcriptome atlas, and signatures of genome organization.</title>
        <authorList>
            <person name="McCormick R.F."/>
            <person name="Truong S.K."/>
            <person name="Sreedasyam A."/>
            <person name="Jenkins J."/>
            <person name="Shu S."/>
            <person name="Sims D."/>
            <person name="Kennedy M."/>
            <person name="Amirebrahimi M."/>
            <person name="Weers B.D."/>
            <person name="McKinley B."/>
            <person name="Mattison A."/>
            <person name="Morishige D.T."/>
            <person name="Grimwood J."/>
            <person name="Schmutz J."/>
            <person name="Mullet J.E."/>
        </authorList>
    </citation>
    <scope>NUCLEOTIDE SEQUENCE [LARGE SCALE GENOMIC DNA]</scope>
    <source>
        <strain evidence="4">cv. BTx623</strain>
    </source>
</reference>
<evidence type="ECO:0000313" key="3">
    <source>
        <dbReference type="EMBL" id="OQU86253.1"/>
    </source>
</evidence>
<proteinExistence type="predicted"/>
<gene>
    <name evidence="3" type="ORF">SORBI_3003G057800</name>
</gene>
<dbReference type="OMA" id="IFCTAPR"/>
<name>A0A1W0VVU1_SORBI</name>
<dbReference type="InParanoid" id="A0A1W0VVU1"/>
<dbReference type="PANTHER" id="PTHR34449">
    <property type="entry name" value="RHO TERMINATION FACTOR"/>
    <property type="match status" value="1"/>
</dbReference>
<dbReference type="AlphaFoldDB" id="A0A1W0VVU1"/>
<dbReference type="Pfam" id="PF07498">
    <property type="entry name" value="Rho_N"/>
    <property type="match status" value="1"/>
</dbReference>
<evidence type="ECO:0000259" key="2">
    <source>
        <dbReference type="SMART" id="SM00959"/>
    </source>
</evidence>
<feature type="compositionally biased region" description="Basic and acidic residues" evidence="1">
    <location>
        <begin position="97"/>
        <end position="128"/>
    </location>
</feature>
<dbReference type="EMBL" id="CM000762">
    <property type="protein sequence ID" value="OQU86253.1"/>
    <property type="molecule type" value="Genomic_DNA"/>
</dbReference>
<keyword evidence="4" id="KW-1185">Reference proteome</keyword>